<keyword evidence="3" id="KW-0808">Transferase</keyword>
<reference evidence="8" key="1">
    <citation type="submission" date="2014-12" db="EMBL/GenBank/DDBJ databases">
        <authorList>
            <person name="Jaenicke S."/>
        </authorList>
    </citation>
    <scope>NUCLEOTIDE SEQUENCE [LARGE SCALE GENOMIC DNA]</scope>
    <source>
        <strain evidence="8">CBS1600</strain>
    </source>
</reference>
<dbReference type="CDD" id="cd01173">
    <property type="entry name" value="pyridoxal_pyridoxamine_kinase"/>
    <property type="match status" value="1"/>
</dbReference>
<dbReference type="Pfam" id="PF08543">
    <property type="entry name" value="Phos_pyr_kin"/>
    <property type="match status" value="1"/>
</dbReference>
<dbReference type="InterPro" id="IPR013749">
    <property type="entry name" value="PM/HMP-P_kinase-1"/>
</dbReference>
<dbReference type="GO" id="GO:0009443">
    <property type="term" value="P:pyridoxal 5'-phosphate salvage"/>
    <property type="evidence" value="ECO:0007669"/>
    <property type="project" value="InterPro"/>
</dbReference>
<dbReference type="GO" id="GO:0008478">
    <property type="term" value="F:pyridoxal kinase activity"/>
    <property type="evidence" value="ECO:0007669"/>
    <property type="project" value="UniProtKB-EC"/>
</dbReference>
<keyword evidence="11" id="KW-1185">Reference proteome</keyword>
<reference evidence="10" key="2">
    <citation type="journal article" date="2015" name="J. Biotechnol.">
        <title>The structure of the Cyberlindnera jadinii genome and its relation to Candida utilis analyzed by the occurrence of single nucleotide polymorphisms.</title>
        <authorList>
            <person name="Rupp O."/>
            <person name="Brinkrolf K."/>
            <person name="Buerth C."/>
            <person name="Kunigo M."/>
            <person name="Schneider J."/>
            <person name="Jaenicke S."/>
            <person name="Goesmann A."/>
            <person name="Puehler A."/>
            <person name="Jaeger K.-E."/>
            <person name="Ernst J.F."/>
        </authorList>
    </citation>
    <scope>NUCLEOTIDE SEQUENCE [LARGE SCALE GENOMIC DNA]</scope>
    <source>
        <strain evidence="10">ATCC 18201 / CBS 1600 / BCRC 20928 / JCM 3617 / NBRC 0987 / NRRL Y-1542</strain>
    </source>
</reference>
<dbReference type="EMBL" id="CDQK01000007">
    <property type="protein sequence ID" value="CEP25252.1"/>
    <property type="molecule type" value="Genomic_DNA"/>
</dbReference>
<dbReference type="InterPro" id="IPR004625">
    <property type="entry name" value="PyrdxlKinase"/>
</dbReference>
<gene>
    <name evidence="8" type="ORF">BN1211_6282</name>
    <name evidence="9" type="ORF">CYBJADRAFT_175068</name>
</gene>
<dbReference type="Proteomes" id="UP000038830">
    <property type="component" value="Unassembled WGS sequence"/>
</dbReference>
<dbReference type="GO" id="GO:0005524">
    <property type="term" value="F:ATP binding"/>
    <property type="evidence" value="ECO:0007669"/>
    <property type="project" value="UniProtKB-KW"/>
</dbReference>
<evidence type="ECO:0000313" key="9">
    <source>
        <dbReference type="EMBL" id="ODV71536.1"/>
    </source>
</evidence>
<dbReference type="GO" id="GO:0005829">
    <property type="term" value="C:cytosol"/>
    <property type="evidence" value="ECO:0007669"/>
    <property type="project" value="TreeGrafter"/>
</dbReference>
<accession>A0A1E4RWB3</accession>
<keyword evidence="6" id="KW-0067">ATP-binding</keyword>
<evidence type="ECO:0000256" key="2">
    <source>
        <dbReference type="ARBA" id="ARBA00012104"/>
    </source>
</evidence>
<dbReference type="OMA" id="HTQYGQW"/>
<dbReference type="EMBL" id="KV453940">
    <property type="protein sequence ID" value="ODV71536.1"/>
    <property type="molecule type" value="Genomic_DNA"/>
</dbReference>
<evidence type="ECO:0000313" key="8">
    <source>
        <dbReference type="EMBL" id="CEP25252.1"/>
    </source>
</evidence>
<accession>A0A0H5CA82</accession>
<feature type="domain" description="Pyridoxamine kinase/Phosphomethylpyrimidine kinase" evidence="7">
    <location>
        <begin position="37"/>
        <end position="230"/>
    </location>
</feature>
<comment type="similarity">
    <text evidence="1">Belongs to the pyridoxine kinase family.</text>
</comment>
<evidence type="ECO:0000313" key="10">
    <source>
        <dbReference type="Proteomes" id="UP000038830"/>
    </source>
</evidence>
<sequence length="313" mass="35186">MFEVKRVLSIQSHVIHGYVGNRAATFPLQCLGWDVDVINTVNFSNHTGYGSVRGTKSTHEEINEVHRGLSDIGVVYDAFLTGYIHGAEALEAVGEIGRRMKAENPQMLWLLDPVMGDEGELYVSSSVIPSYRKILMQGGVDIITPNQFEAELLVDFAIDSYDALQRALEELHTKFRVDHVVISSLKIGDDKSIKAVTSHRTRQHTRQYIFDIPFIESYFTGVGDLFSALLLDRVYEYSRLAHRDSYLQQSVNESLSVMAHVLKVTSDAASRELGSNVVSKMGSADTMKSCELRLIQCRDSYSSREQLFTPRKL</sequence>
<dbReference type="PANTHER" id="PTHR10534:SF2">
    <property type="entry name" value="PYRIDOXAL KINASE"/>
    <property type="match status" value="1"/>
</dbReference>
<proteinExistence type="inferred from homology"/>
<dbReference type="Proteomes" id="UP000094389">
    <property type="component" value="Unassembled WGS sequence"/>
</dbReference>
<keyword evidence="4" id="KW-0547">Nucleotide-binding</keyword>
<protein>
    <recommendedName>
        <fullName evidence="2">pyridoxal kinase</fullName>
        <ecNumber evidence="2">2.7.1.35</ecNumber>
    </recommendedName>
</protein>
<evidence type="ECO:0000256" key="3">
    <source>
        <dbReference type="ARBA" id="ARBA00022679"/>
    </source>
</evidence>
<evidence type="ECO:0000256" key="1">
    <source>
        <dbReference type="ARBA" id="ARBA00008805"/>
    </source>
</evidence>
<dbReference type="Gene3D" id="3.40.1190.20">
    <property type="match status" value="1"/>
</dbReference>
<evidence type="ECO:0000256" key="5">
    <source>
        <dbReference type="ARBA" id="ARBA00022777"/>
    </source>
</evidence>
<dbReference type="GeneID" id="30991045"/>
<dbReference type="STRING" id="983966.A0A0H5CA82"/>
<keyword evidence="5 9" id="KW-0418">Kinase</keyword>
<dbReference type="AlphaFoldDB" id="A0A0H5CA82"/>
<dbReference type="InterPro" id="IPR029056">
    <property type="entry name" value="Ribokinase-like"/>
</dbReference>
<dbReference type="PANTHER" id="PTHR10534">
    <property type="entry name" value="PYRIDOXAL KINASE"/>
    <property type="match status" value="1"/>
</dbReference>
<dbReference type="SUPFAM" id="SSF53613">
    <property type="entry name" value="Ribokinase-like"/>
    <property type="match status" value="1"/>
</dbReference>
<organism evidence="8 10">
    <name type="scientific">Cyberlindnera jadinii (strain ATCC 18201 / CBS 1600 / BCRC 20928 / JCM 3617 / NBRC 0987 / NRRL Y-1542)</name>
    <name type="common">Torula yeast</name>
    <name type="synonym">Candida utilis</name>
    <dbReference type="NCBI Taxonomy" id="983966"/>
    <lineage>
        <taxon>Eukaryota</taxon>
        <taxon>Fungi</taxon>
        <taxon>Dikarya</taxon>
        <taxon>Ascomycota</taxon>
        <taxon>Saccharomycotina</taxon>
        <taxon>Saccharomycetes</taxon>
        <taxon>Phaffomycetales</taxon>
        <taxon>Phaffomycetaceae</taxon>
        <taxon>Cyberlindnera</taxon>
    </lineage>
</organism>
<dbReference type="OrthoDB" id="2104723at2759"/>
<evidence type="ECO:0000313" key="11">
    <source>
        <dbReference type="Proteomes" id="UP000094389"/>
    </source>
</evidence>
<evidence type="ECO:0000256" key="4">
    <source>
        <dbReference type="ARBA" id="ARBA00022741"/>
    </source>
</evidence>
<name>A0A0H5CA82_CYBJN</name>
<evidence type="ECO:0000256" key="6">
    <source>
        <dbReference type="ARBA" id="ARBA00022840"/>
    </source>
</evidence>
<dbReference type="EC" id="2.7.1.35" evidence="2"/>
<evidence type="ECO:0000259" key="7">
    <source>
        <dbReference type="Pfam" id="PF08543"/>
    </source>
</evidence>
<dbReference type="RefSeq" id="XP_020068575.1">
    <property type="nucleotide sequence ID" value="XM_020216649.1"/>
</dbReference>
<reference evidence="9 11" key="3">
    <citation type="journal article" date="2016" name="Proc. Natl. Acad. Sci. U.S.A.">
        <title>Comparative genomics of biotechnologically important yeasts.</title>
        <authorList>
            <person name="Riley R."/>
            <person name="Haridas S."/>
            <person name="Wolfe K.H."/>
            <person name="Lopes M.R."/>
            <person name="Hittinger C.T."/>
            <person name="Goeker M."/>
            <person name="Salamov A.A."/>
            <person name="Wisecaver J.H."/>
            <person name="Long T.M."/>
            <person name="Calvey C.H."/>
            <person name="Aerts A.L."/>
            <person name="Barry K.W."/>
            <person name="Choi C."/>
            <person name="Clum A."/>
            <person name="Coughlan A.Y."/>
            <person name="Deshpande S."/>
            <person name="Douglass A.P."/>
            <person name="Hanson S.J."/>
            <person name="Klenk H.-P."/>
            <person name="LaButti K.M."/>
            <person name="Lapidus A."/>
            <person name="Lindquist E.A."/>
            <person name="Lipzen A.M."/>
            <person name="Meier-Kolthoff J.P."/>
            <person name="Ohm R.A."/>
            <person name="Otillar R.P."/>
            <person name="Pangilinan J.L."/>
            <person name="Peng Y."/>
            <person name="Rokas A."/>
            <person name="Rosa C.A."/>
            <person name="Scheuner C."/>
            <person name="Sibirny A.A."/>
            <person name="Slot J.C."/>
            <person name="Stielow J.B."/>
            <person name="Sun H."/>
            <person name="Kurtzman C.P."/>
            <person name="Blackwell M."/>
            <person name="Grigoriev I.V."/>
            <person name="Jeffries T.W."/>
        </authorList>
    </citation>
    <scope>NUCLEOTIDE SEQUENCE [LARGE SCALE GENOMIC DNA]</scope>
    <source>
        <strain evidence="11">ATCC 18201 / CBS 1600 / BCRC 20928 / JCM 3617 / NBRC 0987 / NRRL Y-1542</strain>
        <strain evidence="9">NRRL Y-1542</strain>
    </source>
</reference>
<dbReference type="NCBIfam" id="TIGR00687">
    <property type="entry name" value="pyridox_kin"/>
    <property type="match status" value="1"/>
</dbReference>